<feature type="domain" description="O-methyltransferase C-terminal" evidence="4">
    <location>
        <begin position="2"/>
        <end position="122"/>
    </location>
</feature>
<evidence type="ECO:0000256" key="3">
    <source>
        <dbReference type="ARBA" id="ARBA00022691"/>
    </source>
</evidence>
<keyword evidence="6" id="KW-1185">Reference proteome</keyword>
<keyword evidence="2" id="KW-0808">Transferase</keyword>
<dbReference type="InterPro" id="IPR029063">
    <property type="entry name" value="SAM-dependent_MTases_sf"/>
</dbReference>
<dbReference type="SUPFAM" id="SSF53335">
    <property type="entry name" value="S-adenosyl-L-methionine-dependent methyltransferases"/>
    <property type="match status" value="1"/>
</dbReference>
<comment type="caution">
    <text evidence="5">The sequence shown here is derived from an EMBL/GenBank/DDBJ whole genome shotgun (WGS) entry which is preliminary data.</text>
</comment>
<gene>
    <name evidence="5" type="ORF">PIB30_012902</name>
</gene>
<evidence type="ECO:0000259" key="4">
    <source>
        <dbReference type="Pfam" id="PF00891"/>
    </source>
</evidence>
<evidence type="ECO:0000256" key="1">
    <source>
        <dbReference type="ARBA" id="ARBA00022603"/>
    </source>
</evidence>
<sequence length="155" mass="17282">MPFETEHGIMFWDYASRVPKLNLLFNDVMARDAALVSSLLLGDEKWKGMFEGLQSLVDVGGGTGTMTRAIAKSFPEMSCVVFDLPHVVAGFQGNDDENLKYVGGNMFEAIPPCDAILLKRLSYKIILIKKEKKVIIAQLSSRGVGRYCRYVLVRC</sequence>
<accession>A0ABU6X518</accession>
<dbReference type="Pfam" id="PF00891">
    <property type="entry name" value="Methyltransf_2"/>
    <property type="match status" value="1"/>
</dbReference>
<dbReference type="EMBL" id="JASCZI010211481">
    <property type="protein sequence ID" value="MED6192732.1"/>
    <property type="molecule type" value="Genomic_DNA"/>
</dbReference>
<keyword evidence="1" id="KW-0489">Methyltransferase</keyword>
<name>A0ABU6X518_9FABA</name>
<dbReference type="PANTHER" id="PTHR11746">
    <property type="entry name" value="O-METHYLTRANSFERASE"/>
    <property type="match status" value="1"/>
</dbReference>
<dbReference type="Gene3D" id="3.40.50.150">
    <property type="entry name" value="Vaccinia Virus protein VP39"/>
    <property type="match status" value="1"/>
</dbReference>
<evidence type="ECO:0000313" key="6">
    <source>
        <dbReference type="Proteomes" id="UP001341840"/>
    </source>
</evidence>
<keyword evidence="3" id="KW-0949">S-adenosyl-L-methionine</keyword>
<dbReference type="InterPro" id="IPR001077">
    <property type="entry name" value="COMT_C"/>
</dbReference>
<organism evidence="5 6">
    <name type="scientific">Stylosanthes scabra</name>
    <dbReference type="NCBI Taxonomy" id="79078"/>
    <lineage>
        <taxon>Eukaryota</taxon>
        <taxon>Viridiplantae</taxon>
        <taxon>Streptophyta</taxon>
        <taxon>Embryophyta</taxon>
        <taxon>Tracheophyta</taxon>
        <taxon>Spermatophyta</taxon>
        <taxon>Magnoliopsida</taxon>
        <taxon>eudicotyledons</taxon>
        <taxon>Gunneridae</taxon>
        <taxon>Pentapetalae</taxon>
        <taxon>rosids</taxon>
        <taxon>fabids</taxon>
        <taxon>Fabales</taxon>
        <taxon>Fabaceae</taxon>
        <taxon>Papilionoideae</taxon>
        <taxon>50 kb inversion clade</taxon>
        <taxon>dalbergioids sensu lato</taxon>
        <taxon>Dalbergieae</taxon>
        <taxon>Pterocarpus clade</taxon>
        <taxon>Stylosanthes</taxon>
    </lineage>
</organism>
<dbReference type="PROSITE" id="PS51683">
    <property type="entry name" value="SAM_OMT_II"/>
    <property type="match status" value="1"/>
</dbReference>
<reference evidence="5 6" key="1">
    <citation type="journal article" date="2023" name="Plants (Basel)">
        <title>Bridging the Gap: Combining Genomics and Transcriptomics Approaches to Understand Stylosanthes scabra, an Orphan Legume from the Brazilian Caatinga.</title>
        <authorList>
            <person name="Ferreira-Neto J.R.C."/>
            <person name="da Silva M.D."/>
            <person name="Binneck E."/>
            <person name="de Melo N.F."/>
            <person name="da Silva R.H."/>
            <person name="de Melo A.L.T.M."/>
            <person name="Pandolfi V."/>
            <person name="Bustamante F.O."/>
            <person name="Brasileiro-Vidal A.C."/>
            <person name="Benko-Iseppon A.M."/>
        </authorList>
    </citation>
    <scope>NUCLEOTIDE SEQUENCE [LARGE SCALE GENOMIC DNA]</scope>
    <source>
        <tissue evidence="5">Leaves</tissue>
    </source>
</reference>
<dbReference type="InterPro" id="IPR016461">
    <property type="entry name" value="COMT-like"/>
</dbReference>
<evidence type="ECO:0000256" key="2">
    <source>
        <dbReference type="ARBA" id="ARBA00022679"/>
    </source>
</evidence>
<dbReference type="Proteomes" id="UP001341840">
    <property type="component" value="Unassembled WGS sequence"/>
</dbReference>
<evidence type="ECO:0000313" key="5">
    <source>
        <dbReference type="EMBL" id="MED6192732.1"/>
    </source>
</evidence>
<proteinExistence type="predicted"/>
<protein>
    <recommendedName>
        <fullName evidence="4">O-methyltransferase C-terminal domain-containing protein</fullName>
    </recommendedName>
</protein>